<dbReference type="AlphaFoldDB" id="A0A316DVP9"/>
<evidence type="ECO:0000313" key="2">
    <source>
        <dbReference type="Proteomes" id="UP000245667"/>
    </source>
</evidence>
<name>A0A316DVP9_9FLAO</name>
<accession>A0A316DVP9</accession>
<protein>
    <submittedName>
        <fullName evidence="1">Uncharacterized protein</fullName>
    </submittedName>
</protein>
<sequence length="43" mass="5194">MNKDNNNSNTPTTSMFTYLDRVQKYVKKYAENCRYSFNSMFQI</sequence>
<comment type="caution">
    <text evidence="1">The sequence shown here is derived from an EMBL/GenBank/DDBJ whole genome shotgun (WGS) entry which is preliminary data.</text>
</comment>
<dbReference type="Proteomes" id="UP000245667">
    <property type="component" value="Unassembled WGS sequence"/>
</dbReference>
<proteinExistence type="predicted"/>
<dbReference type="RefSeq" id="WP_262509852.1">
    <property type="nucleotide sequence ID" value="NZ_CAJQNU010000005.1"/>
</dbReference>
<reference evidence="1 2" key="1">
    <citation type="submission" date="2018-05" db="EMBL/GenBank/DDBJ databases">
        <title>Genomic Encyclopedia of Archaeal and Bacterial Type Strains, Phase II (KMG-II): from individual species to whole genera.</title>
        <authorList>
            <person name="Goeker M."/>
        </authorList>
    </citation>
    <scope>NUCLEOTIDE SEQUENCE [LARGE SCALE GENOMIC DNA]</scope>
    <source>
        <strain evidence="1 2">DSM 23514</strain>
    </source>
</reference>
<dbReference type="EMBL" id="QGGQ01000008">
    <property type="protein sequence ID" value="PWK22184.1"/>
    <property type="molecule type" value="Genomic_DNA"/>
</dbReference>
<organism evidence="1 2">
    <name type="scientific">Maribacter polysiphoniae</name>
    <dbReference type="NCBI Taxonomy" id="429344"/>
    <lineage>
        <taxon>Bacteria</taxon>
        <taxon>Pseudomonadati</taxon>
        <taxon>Bacteroidota</taxon>
        <taxon>Flavobacteriia</taxon>
        <taxon>Flavobacteriales</taxon>
        <taxon>Flavobacteriaceae</taxon>
        <taxon>Maribacter</taxon>
    </lineage>
</organism>
<gene>
    <name evidence="1" type="ORF">LX92_03101</name>
</gene>
<evidence type="ECO:0000313" key="1">
    <source>
        <dbReference type="EMBL" id="PWK22184.1"/>
    </source>
</evidence>